<evidence type="ECO:0000256" key="3">
    <source>
        <dbReference type="SAM" id="SignalP"/>
    </source>
</evidence>
<dbReference type="HOGENOM" id="CLU_614997_0_0_7"/>
<dbReference type="SUPFAM" id="SSF53822">
    <property type="entry name" value="Periplasmic binding protein-like I"/>
    <property type="match status" value="1"/>
</dbReference>
<dbReference type="InterPro" id="IPR051010">
    <property type="entry name" value="BCAA_transport"/>
</dbReference>
<comment type="similarity">
    <text evidence="1">Belongs to the leucine-binding protein family.</text>
</comment>
<proteinExistence type="inferred from homology"/>
<dbReference type="Gene3D" id="3.40.50.2300">
    <property type="match status" value="2"/>
</dbReference>
<organism evidence="5 6">
    <name type="scientific">Desulfatibacillum aliphaticivorans</name>
    <dbReference type="NCBI Taxonomy" id="218208"/>
    <lineage>
        <taxon>Bacteria</taxon>
        <taxon>Pseudomonadati</taxon>
        <taxon>Thermodesulfobacteriota</taxon>
        <taxon>Desulfobacteria</taxon>
        <taxon>Desulfobacterales</taxon>
        <taxon>Desulfatibacillaceae</taxon>
        <taxon>Desulfatibacillum</taxon>
    </lineage>
</organism>
<dbReference type="Proteomes" id="UP000000739">
    <property type="component" value="Chromosome"/>
</dbReference>
<feature type="chain" id="PRO_5002868985" evidence="3">
    <location>
        <begin position="27"/>
        <end position="441"/>
    </location>
</feature>
<sequence length="441" mass="49742">MKRCFFLLRGVLTLLVLGMLVSGAWASDALMDRMADFDPSNPVIPEGDTIKIGHLNPFSGPAAMNGELYHIALHWVAHDLNKQGGVMVDGKRKKIEIIKGDTMSKPINAKKAAERLILGDKVDLLWGSTGSHISLVCQQTAAKYKKIYVSALSISDSLMDAENFNRYTFHTPWTTSQAAKSLAYFYAKRPEKKFYILCQDYSFGHDLAEKFKGYLKEFRPDAEIVGEDYHPLFTKDFAPYLEKVKASGAEVIFSGDWMPDSVNLLKQSRDSGLNLPFANMYMDDPITLGVVGVEGSAGLVNANQYMINDMDSRTRDLNKVWHHLHDTKWEEPYNSSLYVWPLGVVASAINTTYWMMDVVKRAGTTDPEKIIETWEGDQYDSFAGVLEMRACDHVTVRDLYVSEFSSPTKWFDNFSYIDKIVTVPSYVVEPPVPEGLDRCKK</sequence>
<evidence type="ECO:0000313" key="6">
    <source>
        <dbReference type="Proteomes" id="UP000000739"/>
    </source>
</evidence>
<dbReference type="eggNOG" id="COG0683">
    <property type="taxonomic scope" value="Bacteria"/>
</dbReference>
<dbReference type="InterPro" id="IPR028081">
    <property type="entry name" value="Leu-bd"/>
</dbReference>
<evidence type="ECO:0000313" key="5">
    <source>
        <dbReference type="EMBL" id="ACL06576.1"/>
    </source>
</evidence>
<protein>
    <submittedName>
        <fullName evidence="5">ABC-type branched-chain amino acid transport systems periplasmic component-like protein</fullName>
    </submittedName>
</protein>
<feature type="signal peptide" evidence="3">
    <location>
        <begin position="1"/>
        <end position="26"/>
    </location>
</feature>
<accession>B8FDE5</accession>
<feature type="domain" description="Leucine-binding protein" evidence="4">
    <location>
        <begin position="49"/>
        <end position="404"/>
    </location>
</feature>
<evidence type="ECO:0000256" key="2">
    <source>
        <dbReference type="ARBA" id="ARBA00022729"/>
    </source>
</evidence>
<dbReference type="RefSeq" id="WP_015949613.1">
    <property type="nucleotide sequence ID" value="NC_011768.1"/>
</dbReference>
<dbReference type="Pfam" id="PF13458">
    <property type="entry name" value="Peripla_BP_6"/>
    <property type="match status" value="1"/>
</dbReference>
<dbReference type="PANTHER" id="PTHR30483">
    <property type="entry name" value="LEUCINE-SPECIFIC-BINDING PROTEIN"/>
    <property type="match status" value="1"/>
</dbReference>
<dbReference type="EMBL" id="CP001322">
    <property type="protein sequence ID" value="ACL06576.1"/>
    <property type="molecule type" value="Genomic_DNA"/>
</dbReference>
<evidence type="ECO:0000256" key="1">
    <source>
        <dbReference type="ARBA" id="ARBA00010062"/>
    </source>
</evidence>
<keyword evidence="6" id="KW-1185">Reference proteome</keyword>
<dbReference type="KEGG" id="dal:Dalk_4900"/>
<gene>
    <name evidence="5" type="ordered locus">Dalk_4900</name>
</gene>
<dbReference type="PANTHER" id="PTHR30483:SF6">
    <property type="entry name" value="PERIPLASMIC BINDING PROTEIN OF ABC TRANSPORTER FOR NATURAL AMINO ACIDS"/>
    <property type="match status" value="1"/>
</dbReference>
<keyword evidence="2 3" id="KW-0732">Signal</keyword>
<dbReference type="InterPro" id="IPR028082">
    <property type="entry name" value="Peripla_BP_I"/>
</dbReference>
<dbReference type="AlphaFoldDB" id="B8FDE5"/>
<reference evidence="5 6" key="1">
    <citation type="journal article" date="2012" name="Environ. Microbiol.">
        <title>The genome sequence of Desulfatibacillum alkenivorans AK-01: a blueprint for anaerobic alkane oxidation.</title>
        <authorList>
            <person name="Callaghan A.V."/>
            <person name="Morris B.E."/>
            <person name="Pereira I.A."/>
            <person name="McInerney M.J."/>
            <person name="Austin R.N."/>
            <person name="Groves J.T."/>
            <person name="Kukor J.J."/>
            <person name="Suflita J.M."/>
            <person name="Young L.Y."/>
            <person name="Zylstra G.J."/>
            <person name="Wawrik B."/>
        </authorList>
    </citation>
    <scope>NUCLEOTIDE SEQUENCE [LARGE SCALE GENOMIC DNA]</scope>
    <source>
        <strain evidence="5 6">AK-01</strain>
    </source>
</reference>
<name>B8FDE5_DESAL</name>
<evidence type="ECO:0000259" key="4">
    <source>
        <dbReference type="Pfam" id="PF13458"/>
    </source>
</evidence>